<reference evidence="1 2" key="1">
    <citation type="submission" date="2020-07" db="EMBL/GenBank/DDBJ databases">
        <title>Gai3-2, isolated from salt lake.</title>
        <authorList>
            <person name="Cui H."/>
            <person name="Shi X."/>
        </authorList>
    </citation>
    <scope>NUCLEOTIDE SEQUENCE [LARGE SCALE GENOMIC DNA]</scope>
    <source>
        <strain evidence="1 2">Gai3-2</strain>
        <plasmid evidence="1 2">unnamed1</plasmid>
    </source>
</reference>
<dbReference type="PROSITE" id="PS51257">
    <property type="entry name" value="PROKAR_LIPOPROTEIN"/>
    <property type="match status" value="1"/>
</dbReference>
<evidence type="ECO:0000313" key="1">
    <source>
        <dbReference type="EMBL" id="QLG29685.1"/>
    </source>
</evidence>
<keyword evidence="2" id="KW-1185">Reference proteome</keyword>
<dbReference type="AlphaFoldDB" id="A0A7D5GED3"/>
<name>A0A7D5GED3_9EURY</name>
<dbReference type="OrthoDB" id="307566at2157"/>
<keyword evidence="1" id="KW-0614">Plasmid</keyword>
<evidence type="ECO:0000313" key="2">
    <source>
        <dbReference type="Proteomes" id="UP000509750"/>
    </source>
</evidence>
<accession>A0A7D5GED3</accession>
<dbReference type="EMBL" id="CP058530">
    <property type="protein sequence ID" value="QLG29685.1"/>
    <property type="molecule type" value="Genomic_DNA"/>
</dbReference>
<organism evidence="1 2">
    <name type="scientific">Halorarum halophilum</name>
    <dbReference type="NCBI Taxonomy" id="2743090"/>
    <lineage>
        <taxon>Archaea</taxon>
        <taxon>Methanobacteriati</taxon>
        <taxon>Methanobacteriota</taxon>
        <taxon>Stenosarchaea group</taxon>
        <taxon>Halobacteria</taxon>
        <taxon>Halobacteriales</taxon>
        <taxon>Haloferacaceae</taxon>
        <taxon>Halorarum</taxon>
    </lineage>
</organism>
<gene>
    <name evidence="1" type="ORF">HUG10_18940</name>
</gene>
<dbReference type="RefSeq" id="WP_179171259.1">
    <property type="nucleotide sequence ID" value="NZ_CP058530.1"/>
</dbReference>
<dbReference type="KEGG" id="halg:HUG10_18940"/>
<geneLocation type="plasmid" evidence="1 2">
    <name>unnamed1</name>
</geneLocation>
<proteinExistence type="predicted"/>
<dbReference type="Proteomes" id="UP000509750">
    <property type="component" value="Plasmid unnamed1"/>
</dbReference>
<dbReference type="GeneID" id="56030955"/>
<sequence>MALPRSRGLLLCLCCLVVSATIAGCLGGAGVGDAEARERALAAEGDHIAEQLENATCVEGWGPTSYAGVEREATVTNRTADGVYVEVTHPYWYSTGRDEADVGSNARYLVTADAVRRVGGTDVSPC</sequence>
<protein>
    <submittedName>
        <fullName evidence="1">Uncharacterized protein</fullName>
    </submittedName>
</protein>